<reference evidence="2" key="1">
    <citation type="submission" date="2023-06" db="EMBL/GenBank/DDBJ databases">
        <title>Black Yeasts Isolated from many extreme environments.</title>
        <authorList>
            <person name="Coleine C."/>
            <person name="Stajich J.E."/>
            <person name="Selbmann L."/>
        </authorList>
    </citation>
    <scope>NUCLEOTIDE SEQUENCE</scope>
    <source>
        <strain evidence="2">CCFEE 5200</strain>
    </source>
</reference>
<accession>A0AAN6QQA8</accession>
<feature type="region of interest" description="Disordered" evidence="1">
    <location>
        <begin position="1"/>
        <end position="27"/>
    </location>
</feature>
<name>A0AAN6QQA8_9PEZI</name>
<keyword evidence="3" id="KW-1185">Reference proteome</keyword>
<evidence type="ECO:0000256" key="1">
    <source>
        <dbReference type="SAM" id="MobiDB-lite"/>
    </source>
</evidence>
<comment type="caution">
    <text evidence="2">The sequence shown here is derived from an EMBL/GenBank/DDBJ whole genome shotgun (WGS) entry which is preliminary data.</text>
</comment>
<evidence type="ECO:0000313" key="3">
    <source>
        <dbReference type="Proteomes" id="UP001175353"/>
    </source>
</evidence>
<feature type="compositionally biased region" description="Basic residues" evidence="1">
    <location>
        <begin position="8"/>
        <end position="27"/>
    </location>
</feature>
<sequence>YRGDVRRPRPRQRHPRRPGFRRRRRRHHAVRVVRRFPVDDSARGMQFGCCGGGGEGEGEGVGGGGLWGRVVDSSGV</sequence>
<organism evidence="2 3">
    <name type="scientific">Friedmanniomyces endolithicus</name>
    <dbReference type="NCBI Taxonomy" id="329885"/>
    <lineage>
        <taxon>Eukaryota</taxon>
        <taxon>Fungi</taxon>
        <taxon>Dikarya</taxon>
        <taxon>Ascomycota</taxon>
        <taxon>Pezizomycotina</taxon>
        <taxon>Dothideomycetes</taxon>
        <taxon>Dothideomycetidae</taxon>
        <taxon>Mycosphaerellales</taxon>
        <taxon>Teratosphaeriaceae</taxon>
        <taxon>Friedmanniomyces</taxon>
    </lineage>
</organism>
<dbReference type="EMBL" id="JAUJLE010000119">
    <property type="protein sequence ID" value="KAK0980036.1"/>
    <property type="molecule type" value="Genomic_DNA"/>
</dbReference>
<proteinExistence type="predicted"/>
<dbReference type="AlphaFoldDB" id="A0AAN6QQA8"/>
<dbReference type="Proteomes" id="UP001175353">
    <property type="component" value="Unassembled WGS sequence"/>
</dbReference>
<protein>
    <submittedName>
        <fullName evidence="2">Uncharacterized protein</fullName>
    </submittedName>
</protein>
<gene>
    <name evidence="2" type="ORF">LTR91_012356</name>
</gene>
<evidence type="ECO:0000313" key="2">
    <source>
        <dbReference type="EMBL" id="KAK0980036.1"/>
    </source>
</evidence>
<feature type="non-terminal residue" evidence="2">
    <location>
        <position position="1"/>
    </location>
</feature>
<feature type="non-terminal residue" evidence="2">
    <location>
        <position position="76"/>
    </location>
</feature>